<dbReference type="PANTHER" id="PTHR16092">
    <property type="entry name" value="SEC3/SYNTAXIN-RELATED"/>
    <property type="match status" value="1"/>
</dbReference>
<feature type="domain" description="Exocyst complex component Sec3 C-terminal" evidence="2">
    <location>
        <begin position="540"/>
        <end position="742"/>
    </location>
</feature>
<dbReference type="PANTHER" id="PTHR16092:SF14">
    <property type="entry name" value="EXOCYST COMPLEX COMPONENT 1 ISOFORM X1"/>
    <property type="match status" value="1"/>
</dbReference>
<dbReference type="GO" id="GO:0006893">
    <property type="term" value="P:Golgi to plasma membrane transport"/>
    <property type="evidence" value="ECO:0007669"/>
    <property type="project" value="TreeGrafter"/>
</dbReference>
<evidence type="ECO:0000313" key="4">
    <source>
        <dbReference type="Proteomes" id="UP000053268"/>
    </source>
</evidence>
<keyword evidence="4" id="KW-1185">Reference proteome</keyword>
<organism evidence="3 4">
    <name type="scientific">Papilio xuthus</name>
    <name type="common">Asian swallowtail butterfly</name>
    <dbReference type="NCBI Taxonomy" id="66420"/>
    <lineage>
        <taxon>Eukaryota</taxon>
        <taxon>Metazoa</taxon>
        <taxon>Ecdysozoa</taxon>
        <taxon>Arthropoda</taxon>
        <taxon>Hexapoda</taxon>
        <taxon>Insecta</taxon>
        <taxon>Pterygota</taxon>
        <taxon>Neoptera</taxon>
        <taxon>Endopterygota</taxon>
        <taxon>Lepidoptera</taxon>
        <taxon>Glossata</taxon>
        <taxon>Ditrysia</taxon>
        <taxon>Papilionoidea</taxon>
        <taxon>Papilionidae</taxon>
        <taxon>Papilioninae</taxon>
        <taxon>Papilio</taxon>
    </lineage>
</organism>
<dbReference type="Proteomes" id="UP000053268">
    <property type="component" value="Unassembled WGS sequence"/>
</dbReference>
<gene>
    <name evidence="3" type="ORF">RR46_11620</name>
</gene>
<feature type="compositionally biased region" description="Basic and acidic residues" evidence="1">
    <location>
        <begin position="412"/>
        <end position="431"/>
    </location>
</feature>
<protein>
    <submittedName>
        <fullName evidence="3">Exocyst complex component 1</fullName>
    </submittedName>
</protein>
<reference evidence="3 4" key="1">
    <citation type="journal article" date="2015" name="Nat. Commun.">
        <title>Outbred genome sequencing and CRISPR/Cas9 gene editing in butterflies.</title>
        <authorList>
            <person name="Li X."/>
            <person name="Fan D."/>
            <person name="Zhang W."/>
            <person name="Liu G."/>
            <person name="Zhang L."/>
            <person name="Zhao L."/>
            <person name="Fang X."/>
            <person name="Chen L."/>
            <person name="Dong Y."/>
            <person name="Chen Y."/>
            <person name="Ding Y."/>
            <person name="Zhao R."/>
            <person name="Feng M."/>
            <person name="Zhu Y."/>
            <person name="Feng Y."/>
            <person name="Jiang X."/>
            <person name="Zhu D."/>
            <person name="Xiang H."/>
            <person name="Feng X."/>
            <person name="Li S."/>
            <person name="Wang J."/>
            <person name="Zhang G."/>
            <person name="Kronforst M.R."/>
            <person name="Wang W."/>
        </authorList>
    </citation>
    <scope>NUCLEOTIDE SEQUENCE [LARGE SCALE GENOMIC DNA]</scope>
    <source>
        <strain evidence="3">Ya'a_city_454_Px</strain>
        <tissue evidence="3">Whole body</tissue>
    </source>
</reference>
<dbReference type="GO" id="GO:0000145">
    <property type="term" value="C:exocyst"/>
    <property type="evidence" value="ECO:0007669"/>
    <property type="project" value="TreeGrafter"/>
</dbReference>
<accession>A0A194PRH0</accession>
<evidence type="ECO:0000256" key="1">
    <source>
        <dbReference type="SAM" id="MobiDB-lite"/>
    </source>
</evidence>
<dbReference type="EMBL" id="KQ459595">
    <property type="protein sequence ID" value="KPI95907.1"/>
    <property type="molecule type" value="Genomic_DNA"/>
</dbReference>
<feature type="region of interest" description="Disordered" evidence="1">
    <location>
        <begin position="412"/>
        <end position="438"/>
    </location>
</feature>
<name>A0A194PRH0_PAPXU</name>
<proteinExistence type="predicted"/>
<dbReference type="AlphaFoldDB" id="A0A194PRH0"/>
<dbReference type="STRING" id="66420.A0A194PRH0"/>
<evidence type="ECO:0000259" key="2">
    <source>
        <dbReference type="Pfam" id="PF20654"/>
    </source>
</evidence>
<evidence type="ECO:0000313" key="3">
    <source>
        <dbReference type="EMBL" id="KPI95907.1"/>
    </source>
</evidence>
<dbReference type="Pfam" id="PF20654">
    <property type="entry name" value="Sec3_C-term"/>
    <property type="match status" value="1"/>
</dbReference>
<sequence length="765" mass="83044">MKLEEPGLFREWESREVCGADVVGAEERRQRLCVFTGKGGDEGTLQLSEGGAQLKSWPLNSVRLIADLPDGTLSIEVGTETLTWRCTDENARRSLARALNNAPLGEAALAALLDDEEAEEADAEQWVRRLGERLARLDALNVAGMLAAATEGGGARLAERLEAGGEAGAQLGTRLSKYEAAARAARGPAARTDAARADAASRALLAHLQQIYHWLDAPPLKDLDSLSEISLATPEGRARALEAAEALRTALRGGPEGVSGASEAAMRRLGAVRDRLRRLGRARDQLAAALARHLNNALIHLGNAAQEPAPAAHRAHHADLLPYAPFMRWLKDMDEKAYDGLVKVYVGTWARVHERAVRAACDNARNALATAPPERADDILDEVLNLVEELCNAEQDFCTQFFYLDVDVKSESSDGERSEKSEGGERGEAGRRGAGAGAGETRRFMAELFPTLETELVSLVGHLERNEPYGAMRALACAGRRVLGEGGAGGGGGGGVGEEGRWWRAALAAVAVAAKRGADRAVAERLAALGDAVKQAARRPRCGVLAFVHDLEAMAAVCEAIFARGGRRADLERWYLTLGGAMVRTIQRADHPRTPRAVVHMENYHRLHAVISSLRAPALDALRRECKARYADALRTYVTQYFGRPLDKLAQFFEGVAEAVASGVREDEVCYRAAFSKHELRRLLAMYPAHEVRKSLHRLYRTVEKHVSEEGGLLQVVWRAMQEEFIAQHVALQARIAACYPGAGLTLPLSTQDILDAFSDIAREH</sequence>
<dbReference type="GO" id="GO:0005886">
    <property type="term" value="C:plasma membrane"/>
    <property type="evidence" value="ECO:0007669"/>
    <property type="project" value="TreeGrafter"/>
</dbReference>
<dbReference type="InterPro" id="IPR048628">
    <property type="entry name" value="Sec3_C"/>
</dbReference>
<dbReference type="GO" id="GO:0006887">
    <property type="term" value="P:exocytosis"/>
    <property type="evidence" value="ECO:0007669"/>
    <property type="project" value="TreeGrafter"/>
</dbReference>
<dbReference type="GO" id="GO:0005546">
    <property type="term" value="F:phosphatidylinositol-4,5-bisphosphate binding"/>
    <property type="evidence" value="ECO:0007669"/>
    <property type="project" value="TreeGrafter"/>
</dbReference>